<dbReference type="PANTHER" id="PTHR31223">
    <property type="entry name" value="LOG FAMILY PROTEIN YJL055W"/>
    <property type="match status" value="1"/>
</dbReference>
<evidence type="ECO:0000313" key="5">
    <source>
        <dbReference type="EMBL" id="MDQ0436361.1"/>
    </source>
</evidence>
<evidence type="ECO:0000256" key="1">
    <source>
        <dbReference type="ARBA" id="ARBA00000274"/>
    </source>
</evidence>
<sequence>MSAQPSTIKPVPRNGASIRIRCPAGCQLLRQHLDAVHFAVITNLLYADSAARQGAETADSPACKRGYRVLDDACCGCEESSMTALSSICVYCGSSAGGDPIYAAEAERLGRSMGAAGIGLVYGGGSIGLMGIMARSVMAAGGHVTGIIPQFLKEREVMLDTAHELVVTGDMHERKRAMFERSDAFVALPGGIGTLEELVEMMTWAQLGQHKKPVLLANINGFWDPLVSLLRHMADEGFIRNGFEVSYLVADRVEDIVPKLRAATSAPPAKHKATEPASIPIADL</sequence>
<comment type="caution">
    <text evidence="5">The sequence shown here is derived from an EMBL/GenBank/DDBJ whole genome shotgun (WGS) entry which is preliminary data.</text>
</comment>
<evidence type="ECO:0000256" key="2">
    <source>
        <dbReference type="ARBA" id="ARBA00006763"/>
    </source>
</evidence>
<dbReference type="Gene3D" id="3.40.50.450">
    <property type="match status" value="1"/>
</dbReference>
<evidence type="ECO:0000256" key="3">
    <source>
        <dbReference type="RuleBase" id="RU363015"/>
    </source>
</evidence>
<organism evidence="5 6">
    <name type="scientific">Kaistia dalseonensis</name>
    <dbReference type="NCBI Taxonomy" id="410840"/>
    <lineage>
        <taxon>Bacteria</taxon>
        <taxon>Pseudomonadati</taxon>
        <taxon>Pseudomonadota</taxon>
        <taxon>Alphaproteobacteria</taxon>
        <taxon>Hyphomicrobiales</taxon>
        <taxon>Kaistiaceae</taxon>
        <taxon>Kaistia</taxon>
    </lineage>
</organism>
<dbReference type="InterPro" id="IPR031100">
    <property type="entry name" value="LOG_fam"/>
</dbReference>
<proteinExistence type="inferred from homology"/>
<name>A0ABU0H4F3_9HYPH</name>
<dbReference type="NCBIfam" id="TIGR00730">
    <property type="entry name" value="Rossman fold protein, TIGR00730 family"/>
    <property type="match status" value="1"/>
</dbReference>
<evidence type="ECO:0000256" key="4">
    <source>
        <dbReference type="SAM" id="MobiDB-lite"/>
    </source>
</evidence>
<dbReference type="EMBL" id="JAUSVO010000001">
    <property type="protein sequence ID" value="MDQ0436361.1"/>
    <property type="molecule type" value="Genomic_DNA"/>
</dbReference>
<feature type="region of interest" description="Disordered" evidence="4">
    <location>
        <begin position="264"/>
        <end position="284"/>
    </location>
</feature>
<protein>
    <recommendedName>
        <fullName evidence="3">Cytokinin riboside 5'-monophosphate phosphoribohydrolase</fullName>
        <ecNumber evidence="3">3.2.2.n1</ecNumber>
    </recommendedName>
</protein>
<dbReference type="PANTHER" id="PTHR31223:SF70">
    <property type="entry name" value="LOG FAMILY PROTEIN YJL055W"/>
    <property type="match status" value="1"/>
</dbReference>
<dbReference type="EC" id="3.2.2.n1" evidence="3"/>
<keyword evidence="3" id="KW-0203">Cytokinin biosynthesis</keyword>
<dbReference type="InterPro" id="IPR005269">
    <property type="entry name" value="LOG"/>
</dbReference>
<evidence type="ECO:0000313" key="6">
    <source>
        <dbReference type="Proteomes" id="UP001241603"/>
    </source>
</evidence>
<dbReference type="Pfam" id="PF03641">
    <property type="entry name" value="Lysine_decarbox"/>
    <property type="match status" value="1"/>
</dbReference>
<keyword evidence="3" id="KW-0378">Hydrolase</keyword>
<keyword evidence="6" id="KW-1185">Reference proteome</keyword>
<reference evidence="5 6" key="1">
    <citation type="submission" date="2023-07" db="EMBL/GenBank/DDBJ databases">
        <title>Genomic Encyclopedia of Type Strains, Phase IV (KMG-IV): sequencing the most valuable type-strain genomes for metagenomic binning, comparative biology and taxonomic classification.</title>
        <authorList>
            <person name="Goeker M."/>
        </authorList>
    </citation>
    <scope>NUCLEOTIDE SEQUENCE [LARGE SCALE GENOMIC DNA]</scope>
    <source>
        <strain evidence="5 6">B6-8</strain>
    </source>
</reference>
<comment type="similarity">
    <text evidence="2 3">Belongs to the LOG family.</text>
</comment>
<comment type="catalytic activity">
    <reaction evidence="1">
        <text>AMP + H2O = D-ribose 5-phosphate + adenine</text>
        <dbReference type="Rhea" id="RHEA:20129"/>
        <dbReference type="ChEBI" id="CHEBI:15377"/>
        <dbReference type="ChEBI" id="CHEBI:16708"/>
        <dbReference type="ChEBI" id="CHEBI:78346"/>
        <dbReference type="ChEBI" id="CHEBI:456215"/>
        <dbReference type="EC" id="3.2.2.4"/>
    </reaction>
</comment>
<dbReference type="Proteomes" id="UP001241603">
    <property type="component" value="Unassembled WGS sequence"/>
</dbReference>
<dbReference type="SUPFAM" id="SSF102405">
    <property type="entry name" value="MCP/YpsA-like"/>
    <property type="match status" value="1"/>
</dbReference>
<gene>
    <name evidence="5" type="ORF">QO014_000731</name>
</gene>
<accession>A0ABU0H4F3</accession>